<dbReference type="HOGENOM" id="CLU_021458_6_1_1"/>
<feature type="transmembrane region" description="Helical" evidence="6">
    <location>
        <begin position="260"/>
        <end position="279"/>
    </location>
</feature>
<dbReference type="OrthoDB" id="10030083at2759"/>
<reference evidence="8 9" key="1">
    <citation type="journal article" date="2012" name="G3 (Bethesda)">
        <title>Pichia sorbitophila, an interspecies yeast hybrid reveals early steps of genome resolution following polyploidization.</title>
        <authorList>
            <person name="Leh Louis V."/>
            <person name="Despons L."/>
            <person name="Friedrich A."/>
            <person name="Martin T."/>
            <person name="Durrens P."/>
            <person name="Casaregola S."/>
            <person name="Neuveglise C."/>
            <person name="Fairhead C."/>
            <person name="Marck C."/>
            <person name="Cruz J.A."/>
            <person name="Straub M.L."/>
            <person name="Kugler V."/>
            <person name="Sacerdot C."/>
            <person name="Uzunov Z."/>
            <person name="Thierry A."/>
            <person name="Weiss S."/>
            <person name="Bleykasten C."/>
            <person name="De Montigny J."/>
            <person name="Jacques N."/>
            <person name="Jung P."/>
            <person name="Lemaire M."/>
            <person name="Mallet S."/>
            <person name="Morel G."/>
            <person name="Richard G.F."/>
            <person name="Sarkar A."/>
            <person name="Savel G."/>
            <person name="Schacherer J."/>
            <person name="Seret M.L."/>
            <person name="Talla E."/>
            <person name="Samson G."/>
            <person name="Jubin C."/>
            <person name="Poulain J."/>
            <person name="Vacherie B."/>
            <person name="Barbe V."/>
            <person name="Pelletier E."/>
            <person name="Sherman D.J."/>
            <person name="Westhof E."/>
            <person name="Weissenbach J."/>
            <person name="Baret P.V."/>
            <person name="Wincker P."/>
            <person name="Gaillardin C."/>
            <person name="Dujon B."/>
            <person name="Souciet J.L."/>
        </authorList>
    </citation>
    <scope>NUCLEOTIDE SEQUENCE [LARGE SCALE GENOMIC DNA]</scope>
    <source>
        <strain evidence="9">ATCC MYA-4447 / BCRC 22081 / CBS 7064 / NBRC 10061 / NRRL Y-12695</strain>
    </source>
</reference>
<dbReference type="GO" id="GO:0016020">
    <property type="term" value="C:membrane"/>
    <property type="evidence" value="ECO:0007669"/>
    <property type="project" value="UniProtKB-SubCell"/>
</dbReference>
<feature type="transmembrane region" description="Helical" evidence="6">
    <location>
        <begin position="126"/>
        <end position="150"/>
    </location>
</feature>
<dbReference type="InterPro" id="IPR043216">
    <property type="entry name" value="PAP-like"/>
</dbReference>
<organism evidence="8 9">
    <name type="scientific">Pichia sorbitophila (strain ATCC MYA-4447 / BCRC 22081 / CBS 7064 / NBRC 10061 / NRRL Y-12695)</name>
    <name type="common">Hybrid yeast</name>
    <dbReference type="NCBI Taxonomy" id="559304"/>
    <lineage>
        <taxon>Eukaryota</taxon>
        <taxon>Fungi</taxon>
        <taxon>Dikarya</taxon>
        <taxon>Ascomycota</taxon>
        <taxon>Saccharomycotina</taxon>
        <taxon>Pichiomycetes</taxon>
        <taxon>Debaryomycetaceae</taxon>
        <taxon>Millerozyma</taxon>
    </lineage>
</organism>
<dbReference type="EMBL" id="FO082046">
    <property type="protein sequence ID" value="CCE87070.1"/>
    <property type="molecule type" value="Genomic_DNA"/>
</dbReference>
<protein>
    <submittedName>
        <fullName evidence="8">Piso0_005607 protein</fullName>
    </submittedName>
</protein>
<evidence type="ECO:0000259" key="7">
    <source>
        <dbReference type="SMART" id="SM00014"/>
    </source>
</evidence>
<gene>
    <name evidence="8" type="primary">Piso0_005607</name>
    <name evidence="8" type="ORF">GNLVRS01_PISO0N18625g</name>
</gene>
<dbReference type="Proteomes" id="UP000005222">
    <property type="component" value="Chromosome N"/>
</dbReference>
<evidence type="ECO:0000313" key="9">
    <source>
        <dbReference type="Proteomes" id="UP000005222"/>
    </source>
</evidence>
<keyword evidence="9" id="KW-1185">Reference proteome</keyword>
<dbReference type="SUPFAM" id="SSF48317">
    <property type="entry name" value="Acid phosphatase/Vanadium-dependent haloperoxidase"/>
    <property type="match status" value="1"/>
</dbReference>
<dbReference type="SMART" id="SM00014">
    <property type="entry name" value="acidPPc"/>
    <property type="match status" value="1"/>
</dbReference>
<feature type="transmembrane region" description="Helical" evidence="6">
    <location>
        <begin position="199"/>
        <end position="218"/>
    </location>
</feature>
<name>G8XZG1_PICSO</name>
<dbReference type="OMA" id="ADIQHIH"/>
<keyword evidence="3 6" id="KW-0812">Transmembrane</keyword>
<dbReference type="eggNOG" id="KOG3030">
    <property type="taxonomic scope" value="Eukaryota"/>
</dbReference>
<dbReference type="GO" id="GO:0006644">
    <property type="term" value="P:phospholipid metabolic process"/>
    <property type="evidence" value="ECO:0007669"/>
    <property type="project" value="InterPro"/>
</dbReference>
<dbReference type="InterPro" id="IPR036938">
    <property type="entry name" value="PAP2/HPO_sf"/>
</dbReference>
<dbReference type="Gene3D" id="1.20.144.10">
    <property type="entry name" value="Phosphatidic acid phosphatase type 2/haloperoxidase"/>
    <property type="match status" value="1"/>
</dbReference>
<evidence type="ECO:0000256" key="6">
    <source>
        <dbReference type="SAM" id="Phobius"/>
    </source>
</evidence>
<evidence type="ECO:0000256" key="4">
    <source>
        <dbReference type="ARBA" id="ARBA00022989"/>
    </source>
</evidence>
<dbReference type="PANTHER" id="PTHR10165:SF35">
    <property type="entry name" value="RE23632P"/>
    <property type="match status" value="1"/>
</dbReference>
<feature type="domain" description="Phosphatidic acid phosphatase type 2/haloperoxidase" evidence="7">
    <location>
        <begin position="134"/>
        <end position="276"/>
    </location>
</feature>
<proteinExistence type="inferred from homology"/>
<comment type="subcellular location">
    <subcellularLocation>
        <location evidence="1">Membrane</location>
        <topology evidence="1">Multi-pass membrane protein</topology>
    </subcellularLocation>
</comment>
<feature type="transmembrane region" description="Helical" evidence="6">
    <location>
        <begin position="91"/>
        <end position="114"/>
    </location>
</feature>
<dbReference type="InParanoid" id="G8XZG1"/>
<dbReference type="AlphaFoldDB" id="G8XZG1"/>
<dbReference type="InterPro" id="IPR000326">
    <property type="entry name" value="PAP2/HPO"/>
</dbReference>
<dbReference type="Pfam" id="PF01569">
    <property type="entry name" value="PAP2"/>
    <property type="match status" value="1"/>
</dbReference>
<evidence type="ECO:0000256" key="2">
    <source>
        <dbReference type="ARBA" id="ARBA00008816"/>
    </source>
</evidence>
<accession>G8XZG1</accession>
<dbReference type="GO" id="GO:0046839">
    <property type="term" value="P:phospholipid dephosphorylation"/>
    <property type="evidence" value="ECO:0007669"/>
    <property type="project" value="TreeGrafter"/>
</dbReference>
<feature type="transmembrane region" description="Helical" evidence="6">
    <location>
        <begin position="230"/>
        <end position="248"/>
    </location>
</feature>
<evidence type="ECO:0000313" key="8">
    <source>
        <dbReference type="EMBL" id="CCE87070.1"/>
    </source>
</evidence>
<keyword evidence="5 6" id="KW-0472">Membrane</keyword>
<dbReference type="STRING" id="559304.G8XZG1"/>
<sequence length="307" mass="34318">MLQNRFAHLSRPVSLQMFNSYRLSTSNKFDDIQASMSAISNLIKGKYQLDLLVGIALVFIFLVVEKLKPFFRDFSLSDPTIQHKFSKHERVSANLCLSIISIVPSAVIAMAVVADRRWKRSKTQQLQLLTVSLLGLMLTTTMAGVLIDILKSWIGRPRPDFLQRCGPKKSTPVIGLVSIDVCTAPLGKRALIDGMRSMPSGHSGLSFSSLFYLTLWLGGQFKIFHRSQPLYKSLIAALPTIGACYVALSRTQDYRHHFSDIVVGGFIGIALSVVTYHRYFPVLWDTDSNKPLEVESESSVLPMYSLD</sequence>
<evidence type="ECO:0000256" key="5">
    <source>
        <dbReference type="ARBA" id="ARBA00023136"/>
    </source>
</evidence>
<keyword evidence="4 6" id="KW-1133">Transmembrane helix</keyword>
<dbReference type="CDD" id="cd03390">
    <property type="entry name" value="PAP2_containing_1_like"/>
    <property type="match status" value="1"/>
</dbReference>
<evidence type="ECO:0000256" key="3">
    <source>
        <dbReference type="ARBA" id="ARBA00022692"/>
    </source>
</evidence>
<evidence type="ECO:0000256" key="1">
    <source>
        <dbReference type="ARBA" id="ARBA00004141"/>
    </source>
</evidence>
<comment type="similarity">
    <text evidence="2">Belongs to the PA-phosphatase related phosphoesterase family.</text>
</comment>
<dbReference type="GO" id="GO:0008195">
    <property type="term" value="F:phosphatidate phosphatase activity"/>
    <property type="evidence" value="ECO:0007669"/>
    <property type="project" value="TreeGrafter"/>
</dbReference>
<feature type="transmembrane region" description="Helical" evidence="6">
    <location>
        <begin position="51"/>
        <end position="71"/>
    </location>
</feature>
<dbReference type="PANTHER" id="PTHR10165">
    <property type="entry name" value="LIPID PHOSPHATE PHOSPHATASE"/>
    <property type="match status" value="1"/>
</dbReference>